<dbReference type="Proteomes" id="UP000827986">
    <property type="component" value="Unassembled WGS sequence"/>
</dbReference>
<evidence type="ECO:0000313" key="2">
    <source>
        <dbReference type="Proteomes" id="UP000827986"/>
    </source>
</evidence>
<dbReference type="AlphaFoldDB" id="A0A9D3XNM5"/>
<comment type="caution">
    <text evidence="1">The sequence shown here is derived from an EMBL/GenBank/DDBJ whole genome shotgun (WGS) entry which is preliminary data.</text>
</comment>
<evidence type="ECO:0000313" key="1">
    <source>
        <dbReference type="EMBL" id="KAH1182573.1"/>
    </source>
</evidence>
<gene>
    <name evidence="1" type="ORF">KIL84_004065</name>
</gene>
<reference evidence="1" key="1">
    <citation type="submission" date="2021-09" db="EMBL/GenBank/DDBJ databases">
        <title>The genome of Mauremys mutica provides insights into the evolution of semi-aquatic lifestyle.</title>
        <authorList>
            <person name="Gong S."/>
            <person name="Gao Y."/>
        </authorList>
    </citation>
    <scope>NUCLEOTIDE SEQUENCE</scope>
    <source>
        <strain evidence="1">MM-2020</strain>
        <tissue evidence="1">Muscle</tissue>
    </source>
</reference>
<keyword evidence="2" id="KW-1185">Reference proteome</keyword>
<protein>
    <submittedName>
        <fullName evidence="1">Uncharacterized protein</fullName>
    </submittedName>
</protein>
<name>A0A9D3XNM5_9SAUR</name>
<sequence length="102" mass="11494">MWHLEPQHAGRGTVHLELTGLQNDPGEQHSWKDWHYQLLSPENACSISSWIQGSPLCPVQSDELRGCAAFSRTAGQRCGKEADTSQDWLKAVFHRVSCFLCE</sequence>
<organism evidence="1 2">
    <name type="scientific">Mauremys mutica</name>
    <name type="common">yellowpond turtle</name>
    <dbReference type="NCBI Taxonomy" id="74926"/>
    <lineage>
        <taxon>Eukaryota</taxon>
        <taxon>Metazoa</taxon>
        <taxon>Chordata</taxon>
        <taxon>Craniata</taxon>
        <taxon>Vertebrata</taxon>
        <taxon>Euteleostomi</taxon>
        <taxon>Archelosauria</taxon>
        <taxon>Testudinata</taxon>
        <taxon>Testudines</taxon>
        <taxon>Cryptodira</taxon>
        <taxon>Durocryptodira</taxon>
        <taxon>Testudinoidea</taxon>
        <taxon>Geoemydidae</taxon>
        <taxon>Geoemydinae</taxon>
        <taxon>Mauremys</taxon>
    </lineage>
</organism>
<dbReference type="EMBL" id="JAHDVG010000466">
    <property type="protein sequence ID" value="KAH1182573.1"/>
    <property type="molecule type" value="Genomic_DNA"/>
</dbReference>
<proteinExistence type="predicted"/>
<accession>A0A9D3XNM5</accession>